<sequence>MIVASFMRHLNTWTSTLVVGAFVTTGAVALYNTAARTALLASVFVIAFNGIFSPIIADLYRRGRMEDLDETYKDVSRWVFTANLVFFLATVVLARDVMSVFGPRFVEGWPVLVIVAAAQMFSASVGSTGRLLAMTDRQRIVMYATVGTVILNLLLNFLLVPRYGIVGSAVATALAMIAVNAVTLVAVKRTLGLWPYTPAYLKAILAGGVALVAAYLLRLVLPLEVGFVAVIVVGAFYLAVFAAGLVALGLSPSDKKFVESGWNAVLYKLGRKGKKRRA</sequence>
<feature type="transmembrane region" description="Helical" evidence="6">
    <location>
        <begin position="109"/>
        <end position="133"/>
    </location>
</feature>
<feature type="transmembrane region" description="Helical" evidence="6">
    <location>
        <begin position="78"/>
        <end position="97"/>
    </location>
</feature>
<proteinExistence type="predicted"/>
<protein>
    <submittedName>
        <fullName evidence="7">Uncharacterized protein</fullName>
    </submittedName>
</protein>
<evidence type="ECO:0000256" key="4">
    <source>
        <dbReference type="ARBA" id="ARBA00022989"/>
    </source>
</evidence>
<feature type="transmembrane region" description="Helical" evidence="6">
    <location>
        <begin position="140"/>
        <end position="159"/>
    </location>
</feature>
<feature type="transmembrane region" description="Helical" evidence="6">
    <location>
        <begin position="37"/>
        <end position="57"/>
    </location>
</feature>
<evidence type="ECO:0000256" key="2">
    <source>
        <dbReference type="ARBA" id="ARBA00022475"/>
    </source>
</evidence>
<comment type="subcellular location">
    <subcellularLocation>
        <location evidence="1">Cell membrane</location>
        <topology evidence="1">Multi-pass membrane protein</topology>
    </subcellularLocation>
</comment>
<dbReference type="EMBL" id="CP045121">
    <property type="protein sequence ID" value="QIN80246.1"/>
    <property type="molecule type" value="Genomic_DNA"/>
</dbReference>
<dbReference type="AlphaFoldDB" id="A0A6G8Q196"/>
<dbReference type="Proteomes" id="UP000502706">
    <property type="component" value="Chromosome"/>
</dbReference>
<accession>A0A6G8Q196</accession>
<dbReference type="KEGG" id="rmar:GBA65_18915"/>
<gene>
    <name evidence="7" type="ORF">GBA65_18915</name>
</gene>
<evidence type="ECO:0000256" key="1">
    <source>
        <dbReference type="ARBA" id="ARBA00004651"/>
    </source>
</evidence>
<feature type="transmembrane region" description="Helical" evidence="6">
    <location>
        <begin position="12"/>
        <end position="31"/>
    </location>
</feature>
<feature type="transmembrane region" description="Helical" evidence="6">
    <location>
        <begin position="199"/>
        <end position="221"/>
    </location>
</feature>
<dbReference type="PANTHER" id="PTHR30250:SF27">
    <property type="entry name" value="POLYSACCHARIDE BIOSYNTHESIS PROTEIN"/>
    <property type="match status" value="1"/>
</dbReference>
<dbReference type="InterPro" id="IPR050833">
    <property type="entry name" value="Poly_Biosynth_Transport"/>
</dbReference>
<evidence type="ECO:0000256" key="3">
    <source>
        <dbReference type="ARBA" id="ARBA00022692"/>
    </source>
</evidence>
<keyword evidence="8" id="KW-1185">Reference proteome</keyword>
<evidence type="ECO:0000313" key="8">
    <source>
        <dbReference type="Proteomes" id="UP000502706"/>
    </source>
</evidence>
<evidence type="ECO:0000256" key="6">
    <source>
        <dbReference type="SAM" id="Phobius"/>
    </source>
</evidence>
<dbReference type="RefSeq" id="WP_166397918.1">
    <property type="nucleotide sequence ID" value="NZ_CP045121.1"/>
</dbReference>
<keyword evidence="4 6" id="KW-1133">Transmembrane helix</keyword>
<reference evidence="7 8" key="1">
    <citation type="submission" date="2019-10" db="EMBL/GenBank/DDBJ databases">
        <title>Rubrobacter sp nov SCSIO 52915 isolated from a deep-sea sediment in the South China Sea.</title>
        <authorList>
            <person name="Chen R.W."/>
        </authorList>
    </citation>
    <scope>NUCLEOTIDE SEQUENCE [LARGE SCALE GENOMIC DNA]</scope>
    <source>
        <strain evidence="7 8">SCSIO 52915</strain>
    </source>
</reference>
<feature type="transmembrane region" description="Helical" evidence="6">
    <location>
        <begin position="165"/>
        <end position="187"/>
    </location>
</feature>
<keyword evidence="3 6" id="KW-0812">Transmembrane</keyword>
<dbReference type="PANTHER" id="PTHR30250">
    <property type="entry name" value="PST FAMILY PREDICTED COLANIC ACID TRANSPORTER"/>
    <property type="match status" value="1"/>
</dbReference>
<evidence type="ECO:0000256" key="5">
    <source>
        <dbReference type="ARBA" id="ARBA00023136"/>
    </source>
</evidence>
<evidence type="ECO:0000313" key="7">
    <source>
        <dbReference type="EMBL" id="QIN80246.1"/>
    </source>
</evidence>
<name>A0A6G8Q196_9ACTN</name>
<feature type="transmembrane region" description="Helical" evidence="6">
    <location>
        <begin position="227"/>
        <end position="250"/>
    </location>
</feature>
<dbReference type="GO" id="GO:0005886">
    <property type="term" value="C:plasma membrane"/>
    <property type="evidence" value="ECO:0007669"/>
    <property type="project" value="UniProtKB-SubCell"/>
</dbReference>
<keyword evidence="2" id="KW-1003">Cell membrane</keyword>
<keyword evidence="5 6" id="KW-0472">Membrane</keyword>
<organism evidence="7 8">
    <name type="scientific">Rubrobacter marinus</name>
    <dbReference type="NCBI Taxonomy" id="2653852"/>
    <lineage>
        <taxon>Bacteria</taxon>
        <taxon>Bacillati</taxon>
        <taxon>Actinomycetota</taxon>
        <taxon>Rubrobacteria</taxon>
        <taxon>Rubrobacterales</taxon>
        <taxon>Rubrobacteraceae</taxon>
        <taxon>Rubrobacter</taxon>
    </lineage>
</organism>